<evidence type="ECO:0000313" key="2">
    <source>
        <dbReference type="Proteomes" id="UP001366166"/>
    </source>
</evidence>
<name>A0AAU9ECP3_9BACT</name>
<dbReference type="Proteomes" id="UP001366166">
    <property type="component" value="Chromosome"/>
</dbReference>
<dbReference type="EMBL" id="AP028679">
    <property type="protein sequence ID" value="BEQ13730.1"/>
    <property type="molecule type" value="Genomic_DNA"/>
</dbReference>
<evidence type="ECO:0008006" key="3">
    <source>
        <dbReference type="Google" id="ProtNLM"/>
    </source>
</evidence>
<accession>A0AAU9ECP3</accession>
<evidence type="ECO:0000313" key="1">
    <source>
        <dbReference type="EMBL" id="BEQ13730.1"/>
    </source>
</evidence>
<reference evidence="2" key="1">
    <citation type="journal article" date="2023" name="Arch. Microbiol.">
        <title>Desulfoferula mesophilus gen. nov. sp. nov., a mesophilic sulfate-reducing bacterium isolated from a brackish lake sediment.</title>
        <authorList>
            <person name="Watanabe T."/>
            <person name="Yabe T."/>
            <person name="Tsuji J.M."/>
            <person name="Fukui M."/>
        </authorList>
    </citation>
    <scope>NUCLEOTIDE SEQUENCE [LARGE SCALE GENOMIC DNA]</scope>
    <source>
        <strain evidence="2">12FAK</strain>
    </source>
</reference>
<sequence>MILMSQRPGAPYEDRVEDEGKTLIYEGHDVPKCAAVPDPKAFDQQRQTRTGRLTQNGLFFHAAQRFKQNRQEPELVRVYEKI</sequence>
<dbReference type="AlphaFoldDB" id="A0AAU9ECP3"/>
<gene>
    <name evidence="1" type="ORF">FAK_07960</name>
</gene>
<dbReference type="KEGG" id="dmp:FAK_07960"/>
<organism evidence="1 2">
    <name type="scientific">Desulfoferula mesophila</name>
    <dbReference type="NCBI Taxonomy" id="3058419"/>
    <lineage>
        <taxon>Bacteria</taxon>
        <taxon>Pseudomonadati</taxon>
        <taxon>Thermodesulfobacteriota</taxon>
        <taxon>Desulfarculia</taxon>
        <taxon>Desulfarculales</taxon>
        <taxon>Desulfarculaceae</taxon>
        <taxon>Desulfoferula</taxon>
    </lineage>
</organism>
<protein>
    <recommendedName>
        <fullName evidence="3">Transposase</fullName>
    </recommendedName>
</protein>
<keyword evidence="2" id="KW-1185">Reference proteome</keyword>
<proteinExistence type="predicted"/>